<comment type="caution">
    <text evidence="2">The sequence shown here is derived from an EMBL/GenBank/DDBJ whole genome shotgun (WGS) entry which is preliminary data.</text>
</comment>
<protein>
    <submittedName>
        <fullName evidence="2">Uncharacterized protein</fullName>
    </submittedName>
</protein>
<sequence length="90" mass="10089">MPDAKAVKALESNVELLSRSLFATTDTSAKRNLRRTKNNASPDGEERGIDAANWMTSPPTYPRAVPRSHIINTRYLSNSHTKLCNFYGHE</sequence>
<dbReference type="AlphaFoldDB" id="A0AAU9KX54"/>
<gene>
    <name evidence="2" type="ORF">PBS003_LOCUS3786</name>
</gene>
<accession>A0AAU9KX54</accession>
<dbReference type="Proteomes" id="UP001160483">
    <property type="component" value="Unassembled WGS sequence"/>
</dbReference>
<proteinExistence type="predicted"/>
<evidence type="ECO:0000256" key="1">
    <source>
        <dbReference type="SAM" id="MobiDB-lite"/>
    </source>
</evidence>
<evidence type="ECO:0000313" key="2">
    <source>
        <dbReference type="EMBL" id="CAH0477029.1"/>
    </source>
</evidence>
<evidence type="ECO:0000313" key="3">
    <source>
        <dbReference type="Proteomes" id="UP001160483"/>
    </source>
</evidence>
<reference evidence="2" key="1">
    <citation type="submission" date="2021-11" db="EMBL/GenBank/DDBJ databases">
        <authorList>
            <person name="Islam A."/>
            <person name="Islam S."/>
            <person name="Flora M.S."/>
            <person name="Rahman M."/>
            <person name="Ziaur R.M."/>
            <person name="Epstein J.H."/>
            <person name="Hassan M."/>
            <person name="Klassen M."/>
            <person name="Woodard K."/>
            <person name="Webb A."/>
            <person name="Webby R.J."/>
            <person name="El Zowalaty M.E."/>
        </authorList>
    </citation>
    <scope>NUCLEOTIDE SEQUENCE</scope>
    <source>
        <strain evidence="2">Pbs3</strain>
    </source>
</reference>
<name>A0AAU9KX54_9STRA</name>
<feature type="region of interest" description="Disordered" evidence="1">
    <location>
        <begin position="27"/>
        <end position="56"/>
    </location>
</feature>
<organism evidence="2 3">
    <name type="scientific">Peronospora belbahrii</name>
    <dbReference type="NCBI Taxonomy" id="622444"/>
    <lineage>
        <taxon>Eukaryota</taxon>
        <taxon>Sar</taxon>
        <taxon>Stramenopiles</taxon>
        <taxon>Oomycota</taxon>
        <taxon>Peronosporomycetes</taxon>
        <taxon>Peronosporales</taxon>
        <taxon>Peronosporaceae</taxon>
        <taxon>Peronospora</taxon>
    </lineage>
</organism>
<dbReference type="EMBL" id="CAKKTJ010000168">
    <property type="protein sequence ID" value="CAH0477029.1"/>
    <property type="molecule type" value="Genomic_DNA"/>
</dbReference>